<dbReference type="Pfam" id="PF21783">
    <property type="entry name" value="YNCE"/>
    <property type="match status" value="1"/>
</dbReference>
<evidence type="ECO:0000313" key="3">
    <source>
        <dbReference type="Proteomes" id="UP000214720"/>
    </source>
</evidence>
<accession>A0A226WPI2</accession>
<gene>
    <name evidence="2" type="ORF">BSU04_37785</name>
</gene>
<dbReference type="EMBL" id="MTHB01000256">
    <property type="protein sequence ID" value="OXC73096.1"/>
    <property type="molecule type" value="Genomic_DNA"/>
</dbReference>
<protein>
    <submittedName>
        <fullName evidence="2">Surface antigen</fullName>
    </submittedName>
</protein>
<proteinExistence type="predicted"/>
<dbReference type="SUPFAM" id="SSF50974">
    <property type="entry name" value="Nitrous oxide reductase, N-terminal domain"/>
    <property type="match status" value="1"/>
</dbReference>
<name>A0A226WPI2_CABSO</name>
<dbReference type="Proteomes" id="UP000214720">
    <property type="component" value="Unassembled WGS sequence"/>
</dbReference>
<evidence type="ECO:0000259" key="1">
    <source>
        <dbReference type="Pfam" id="PF21783"/>
    </source>
</evidence>
<dbReference type="InterPro" id="IPR048433">
    <property type="entry name" value="YNCE-like_beta-prop"/>
</dbReference>
<dbReference type="Gene3D" id="2.130.10.10">
    <property type="entry name" value="YVTN repeat-like/Quinoprotein amine dehydrogenase"/>
    <property type="match status" value="1"/>
</dbReference>
<comment type="caution">
    <text evidence="2">The sequence shown here is derived from an EMBL/GenBank/DDBJ whole genome shotgun (WGS) entry which is preliminary data.</text>
</comment>
<sequence length="74" mass="7984">MLFHHFALAEPPATSKVIVLDSGEAQFSLIDEANRKVVGTEPTGKEPHHLMVTPDGNSLMVADSVSNDLIFGPR</sequence>
<reference evidence="3" key="1">
    <citation type="submission" date="2017-01" db="EMBL/GenBank/DDBJ databases">
        <title>Genome Analysis of Deinococcus marmoris KOPRI26562.</title>
        <authorList>
            <person name="Kim J.H."/>
            <person name="Oh H.-M."/>
        </authorList>
    </citation>
    <scope>NUCLEOTIDE SEQUENCE [LARGE SCALE GENOMIC DNA]</scope>
    <source>
        <strain evidence="3">PAMC 26633</strain>
    </source>
</reference>
<dbReference type="InterPro" id="IPR015943">
    <property type="entry name" value="WD40/YVTN_repeat-like_dom_sf"/>
</dbReference>
<dbReference type="AlphaFoldDB" id="A0A226WPI2"/>
<feature type="domain" description="YNCE-like beta-propeller" evidence="1">
    <location>
        <begin position="8"/>
        <end position="71"/>
    </location>
</feature>
<dbReference type="InterPro" id="IPR011045">
    <property type="entry name" value="N2O_reductase_N"/>
</dbReference>
<organism evidence="2 3">
    <name type="scientific">Caballeronia sordidicola</name>
    <name type="common">Burkholderia sordidicola</name>
    <dbReference type="NCBI Taxonomy" id="196367"/>
    <lineage>
        <taxon>Bacteria</taxon>
        <taxon>Pseudomonadati</taxon>
        <taxon>Pseudomonadota</taxon>
        <taxon>Betaproteobacteria</taxon>
        <taxon>Burkholderiales</taxon>
        <taxon>Burkholderiaceae</taxon>
        <taxon>Caballeronia</taxon>
    </lineage>
</organism>
<evidence type="ECO:0000313" key="2">
    <source>
        <dbReference type="EMBL" id="OXC73096.1"/>
    </source>
</evidence>